<dbReference type="EMBL" id="WTXG01000059">
    <property type="protein sequence ID" value="KAI0295351.1"/>
    <property type="molecule type" value="Genomic_DNA"/>
</dbReference>
<comment type="caution">
    <text evidence="1">The sequence shown here is derived from an EMBL/GenBank/DDBJ whole genome shotgun (WGS) entry which is preliminary data.</text>
</comment>
<sequence length="84" mass="9533">MYLCSAQHQRRALGFEDGPLFGATVIGSILTMYISTWSDGEVCYMFLCKVADHSANEVENMIRKWETQGGKEDIKQQNRDAIDL</sequence>
<evidence type="ECO:0000313" key="2">
    <source>
        <dbReference type="Proteomes" id="UP001203297"/>
    </source>
</evidence>
<feature type="non-terminal residue" evidence="1">
    <location>
        <position position="1"/>
    </location>
</feature>
<organism evidence="1 2">
    <name type="scientific">Multifurca ochricompacta</name>
    <dbReference type="NCBI Taxonomy" id="376703"/>
    <lineage>
        <taxon>Eukaryota</taxon>
        <taxon>Fungi</taxon>
        <taxon>Dikarya</taxon>
        <taxon>Basidiomycota</taxon>
        <taxon>Agaricomycotina</taxon>
        <taxon>Agaricomycetes</taxon>
        <taxon>Russulales</taxon>
        <taxon>Russulaceae</taxon>
        <taxon>Multifurca</taxon>
    </lineage>
</organism>
<keyword evidence="2" id="KW-1185">Reference proteome</keyword>
<dbReference type="AlphaFoldDB" id="A0AAD4LYC5"/>
<name>A0AAD4LYC5_9AGAM</name>
<evidence type="ECO:0000313" key="1">
    <source>
        <dbReference type="EMBL" id="KAI0295351.1"/>
    </source>
</evidence>
<dbReference type="Proteomes" id="UP001203297">
    <property type="component" value="Unassembled WGS sequence"/>
</dbReference>
<reference evidence="1" key="1">
    <citation type="journal article" date="2022" name="New Phytol.">
        <title>Evolutionary transition to the ectomycorrhizal habit in the genomes of a hyperdiverse lineage of mushroom-forming fungi.</title>
        <authorList>
            <person name="Looney B."/>
            <person name="Miyauchi S."/>
            <person name="Morin E."/>
            <person name="Drula E."/>
            <person name="Courty P.E."/>
            <person name="Kohler A."/>
            <person name="Kuo A."/>
            <person name="LaButti K."/>
            <person name="Pangilinan J."/>
            <person name="Lipzen A."/>
            <person name="Riley R."/>
            <person name="Andreopoulos W."/>
            <person name="He G."/>
            <person name="Johnson J."/>
            <person name="Nolan M."/>
            <person name="Tritt A."/>
            <person name="Barry K.W."/>
            <person name="Grigoriev I.V."/>
            <person name="Nagy L.G."/>
            <person name="Hibbett D."/>
            <person name="Henrissat B."/>
            <person name="Matheny P.B."/>
            <person name="Labbe J."/>
            <person name="Martin F.M."/>
        </authorList>
    </citation>
    <scope>NUCLEOTIDE SEQUENCE</scope>
    <source>
        <strain evidence="1">BPL690</strain>
    </source>
</reference>
<accession>A0AAD4LYC5</accession>
<protein>
    <submittedName>
        <fullName evidence="1">Uncharacterized protein</fullName>
    </submittedName>
</protein>
<gene>
    <name evidence="1" type="ORF">B0F90DRAFT_1751060</name>
</gene>
<proteinExistence type="predicted"/>